<keyword evidence="3" id="KW-1185">Reference proteome</keyword>
<protein>
    <submittedName>
        <fullName evidence="2">Uncharacterized protein</fullName>
    </submittedName>
</protein>
<dbReference type="AlphaFoldDB" id="A0A7J6MZA7"/>
<proteinExistence type="predicted"/>
<sequence length="241" mass="26447">MGCNKHFKDSLLARGGVDNAAVTEVPIIVGYYLRPCEDDKDRAQGEMCLVRGEPKTDAQMEVYNRDFEGLYYACEATIGRYGDDIAELVADEYHQQRVALVGILTALVHQLQMVTIEQPSAIEHHRKENPTVLLKPSSTRTLLLPLPPASPDSLLSRTCSQSLSSSIADSHQPTCPPTGTTSSLSTGVPPVVQLARGVKRKPVDKVKLEILKKDMIQGTMLWSMNKIELFSVITGCSGSYM</sequence>
<evidence type="ECO:0000313" key="3">
    <source>
        <dbReference type="Proteomes" id="UP000591131"/>
    </source>
</evidence>
<dbReference type="OrthoDB" id="425386at2759"/>
<gene>
    <name evidence="2" type="ORF">FOL47_006572</name>
</gene>
<comment type="caution">
    <text evidence="2">The sequence shown here is derived from an EMBL/GenBank/DDBJ whole genome shotgun (WGS) entry which is preliminary data.</text>
</comment>
<organism evidence="2 3">
    <name type="scientific">Perkinsus chesapeaki</name>
    <name type="common">Clam parasite</name>
    <name type="synonym">Perkinsus andrewsi</name>
    <dbReference type="NCBI Taxonomy" id="330153"/>
    <lineage>
        <taxon>Eukaryota</taxon>
        <taxon>Sar</taxon>
        <taxon>Alveolata</taxon>
        <taxon>Perkinsozoa</taxon>
        <taxon>Perkinsea</taxon>
        <taxon>Perkinsida</taxon>
        <taxon>Perkinsidae</taxon>
        <taxon>Perkinsus</taxon>
    </lineage>
</organism>
<dbReference type="Proteomes" id="UP000591131">
    <property type="component" value="Unassembled WGS sequence"/>
</dbReference>
<feature type="compositionally biased region" description="Low complexity" evidence="1">
    <location>
        <begin position="177"/>
        <end position="187"/>
    </location>
</feature>
<reference evidence="2 3" key="1">
    <citation type="submission" date="2020-04" db="EMBL/GenBank/DDBJ databases">
        <title>Perkinsus chesapeaki whole genome sequence.</title>
        <authorList>
            <person name="Bogema D.R."/>
        </authorList>
    </citation>
    <scope>NUCLEOTIDE SEQUENCE [LARGE SCALE GENOMIC DNA]</scope>
    <source>
        <strain evidence="2">ATCC PRA-425</strain>
    </source>
</reference>
<evidence type="ECO:0000313" key="2">
    <source>
        <dbReference type="EMBL" id="KAF4676181.1"/>
    </source>
</evidence>
<accession>A0A7J6MZA7</accession>
<feature type="region of interest" description="Disordered" evidence="1">
    <location>
        <begin position="166"/>
        <end position="187"/>
    </location>
</feature>
<name>A0A7J6MZA7_PERCH</name>
<dbReference type="EMBL" id="JAAPAO010000037">
    <property type="protein sequence ID" value="KAF4676181.1"/>
    <property type="molecule type" value="Genomic_DNA"/>
</dbReference>
<evidence type="ECO:0000256" key="1">
    <source>
        <dbReference type="SAM" id="MobiDB-lite"/>
    </source>
</evidence>